<dbReference type="GO" id="GO:0015995">
    <property type="term" value="P:chlorophyll biosynthetic process"/>
    <property type="evidence" value="ECO:0007669"/>
    <property type="project" value="InterPro"/>
</dbReference>
<dbReference type="InterPro" id="IPR011990">
    <property type="entry name" value="TPR-like_helical_dom_sf"/>
</dbReference>
<dbReference type="OrthoDB" id="286233at2759"/>
<dbReference type="KEGG" id="mng:MNEG_1018"/>
<dbReference type="STRING" id="145388.A0A0D2NRJ6"/>
<reference evidence="1 2" key="1">
    <citation type="journal article" date="2013" name="BMC Genomics">
        <title>Reconstruction of the lipid metabolism for the microalga Monoraphidium neglectum from its genome sequence reveals characteristics suitable for biofuel production.</title>
        <authorList>
            <person name="Bogen C."/>
            <person name="Al-Dilaimi A."/>
            <person name="Albersmeier A."/>
            <person name="Wichmann J."/>
            <person name="Grundmann M."/>
            <person name="Rupp O."/>
            <person name="Lauersen K.J."/>
            <person name="Blifernez-Klassen O."/>
            <person name="Kalinowski J."/>
            <person name="Goesmann A."/>
            <person name="Mussgnug J.H."/>
            <person name="Kruse O."/>
        </authorList>
    </citation>
    <scope>NUCLEOTIDE SEQUENCE [LARGE SCALE GENOMIC DNA]</scope>
    <source>
        <strain evidence="1 2">SAG 48.87</strain>
    </source>
</reference>
<dbReference type="PANTHER" id="PTHR47310:SF2">
    <property type="entry name" value="PROTEIN FLUORESCENT IN BLUE LIGHT, CHLOROPLASTIC"/>
    <property type="match status" value="1"/>
</dbReference>
<dbReference type="Gene3D" id="1.25.40.10">
    <property type="entry name" value="Tetratricopeptide repeat domain"/>
    <property type="match status" value="1"/>
</dbReference>
<proteinExistence type="predicted"/>
<dbReference type="Proteomes" id="UP000054498">
    <property type="component" value="Unassembled WGS sequence"/>
</dbReference>
<organism evidence="1 2">
    <name type="scientific">Monoraphidium neglectum</name>
    <dbReference type="NCBI Taxonomy" id="145388"/>
    <lineage>
        <taxon>Eukaryota</taxon>
        <taxon>Viridiplantae</taxon>
        <taxon>Chlorophyta</taxon>
        <taxon>core chlorophytes</taxon>
        <taxon>Chlorophyceae</taxon>
        <taxon>CS clade</taxon>
        <taxon>Sphaeropleales</taxon>
        <taxon>Selenastraceae</taxon>
        <taxon>Monoraphidium</taxon>
    </lineage>
</organism>
<evidence type="ECO:0000313" key="2">
    <source>
        <dbReference type="Proteomes" id="UP000054498"/>
    </source>
</evidence>
<protein>
    <submittedName>
        <fullName evidence="1">FLU chloroplast, alternative spliced version l-FLP</fullName>
    </submittedName>
</protein>
<sequence>MEDDEMSPEQIQCRDSLRSGKRLLKEKNGAAALVRFEKALMLSKVLSDKGQYRAAIKHLERVLEISREIKEFTGDADAYGTIADCYTEMGDFELAAVNYDKYIRVMNTDGPV</sequence>
<dbReference type="InterPro" id="IPR019734">
    <property type="entry name" value="TPR_rpt"/>
</dbReference>
<dbReference type="GeneID" id="25727316"/>
<dbReference type="Pfam" id="PF13424">
    <property type="entry name" value="TPR_12"/>
    <property type="match status" value="1"/>
</dbReference>
<dbReference type="SUPFAM" id="SSF48452">
    <property type="entry name" value="TPR-like"/>
    <property type="match status" value="1"/>
</dbReference>
<gene>
    <name evidence="1" type="ORF">MNEG_1018</name>
</gene>
<dbReference type="SMART" id="SM00028">
    <property type="entry name" value="TPR"/>
    <property type="match status" value="2"/>
</dbReference>
<dbReference type="RefSeq" id="XP_013905945.1">
    <property type="nucleotide sequence ID" value="XM_014050491.1"/>
</dbReference>
<dbReference type="PANTHER" id="PTHR47310">
    <property type="entry name" value="PROTEIN FLUORESCENT IN BLUE LIGHT, CHLOROPLASTIC"/>
    <property type="match status" value="1"/>
</dbReference>
<dbReference type="AlphaFoldDB" id="A0A0D2NRJ6"/>
<name>A0A0D2NRJ6_9CHLO</name>
<keyword evidence="2" id="KW-1185">Reference proteome</keyword>
<dbReference type="InterPro" id="IPR044243">
    <property type="entry name" value="FLU"/>
</dbReference>
<accession>A0A0D2NRJ6</accession>
<evidence type="ECO:0000313" key="1">
    <source>
        <dbReference type="EMBL" id="KIZ06926.1"/>
    </source>
</evidence>
<dbReference type="EMBL" id="KK100314">
    <property type="protein sequence ID" value="KIZ06926.1"/>
    <property type="molecule type" value="Genomic_DNA"/>
</dbReference>